<dbReference type="GO" id="GO:0016740">
    <property type="term" value="F:transferase activity"/>
    <property type="evidence" value="ECO:0007669"/>
    <property type="project" value="UniProtKB-KW"/>
</dbReference>
<evidence type="ECO:0000256" key="1">
    <source>
        <dbReference type="SAM" id="SignalP"/>
    </source>
</evidence>
<proteinExistence type="predicted"/>
<dbReference type="InterPro" id="IPR029062">
    <property type="entry name" value="Class_I_gatase-like"/>
</dbReference>
<dbReference type="Gene3D" id="3.40.50.880">
    <property type="match status" value="1"/>
</dbReference>
<keyword evidence="3" id="KW-0808">Transferase</keyword>
<evidence type="ECO:0000259" key="2">
    <source>
        <dbReference type="Pfam" id="PF01965"/>
    </source>
</evidence>
<dbReference type="InterPro" id="IPR052158">
    <property type="entry name" value="INH-QAR"/>
</dbReference>
<dbReference type="EMBL" id="KZ613960">
    <property type="protein sequence ID" value="PMD32049.1"/>
    <property type="molecule type" value="Genomic_DNA"/>
</dbReference>
<dbReference type="SUPFAM" id="SSF52317">
    <property type="entry name" value="Class I glutamine amidotransferase-like"/>
    <property type="match status" value="1"/>
</dbReference>
<dbReference type="CDD" id="cd03139">
    <property type="entry name" value="GATase1_PfpI_2"/>
    <property type="match status" value="1"/>
</dbReference>
<gene>
    <name evidence="3" type="ORF">L207DRAFT_536478</name>
</gene>
<protein>
    <submittedName>
        <fullName evidence="3">Class I glutamine amidotransferase-like protein</fullName>
    </submittedName>
</protein>
<accession>A0A2J6R0P8</accession>
<evidence type="ECO:0000313" key="4">
    <source>
        <dbReference type="Proteomes" id="UP000235786"/>
    </source>
</evidence>
<organism evidence="3 4">
    <name type="scientific">Hyaloscypha variabilis (strain UAMH 11265 / GT02V1 / F)</name>
    <name type="common">Meliniomyces variabilis</name>
    <dbReference type="NCBI Taxonomy" id="1149755"/>
    <lineage>
        <taxon>Eukaryota</taxon>
        <taxon>Fungi</taxon>
        <taxon>Dikarya</taxon>
        <taxon>Ascomycota</taxon>
        <taxon>Pezizomycotina</taxon>
        <taxon>Leotiomycetes</taxon>
        <taxon>Helotiales</taxon>
        <taxon>Hyaloscyphaceae</taxon>
        <taxon>Hyaloscypha</taxon>
        <taxon>Hyaloscypha variabilis</taxon>
    </lineage>
</organism>
<dbReference type="STRING" id="1149755.A0A2J6R0P8"/>
<reference evidence="3 4" key="1">
    <citation type="submission" date="2016-04" db="EMBL/GenBank/DDBJ databases">
        <title>A degradative enzymes factory behind the ericoid mycorrhizal symbiosis.</title>
        <authorList>
            <consortium name="DOE Joint Genome Institute"/>
            <person name="Martino E."/>
            <person name="Morin E."/>
            <person name="Grelet G."/>
            <person name="Kuo A."/>
            <person name="Kohler A."/>
            <person name="Daghino S."/>
            <person name="Barry K."/>
            <person name="Choi C."/>
            <person name="Cichocki N."/>
            <person name="Clum A."/>
            <person name="Copeland A."/>
            <person name="Hainaut M."/>
            <person name="Haridas S."/>
            <person name="Labutti K."/>
            <person name="Lindquist E."/>
            <person name="Lipzen A."/>
            <person name="Khouja H.-R."/>
            <person name="Murat C."/>
            <person name="Ohm R."/>
            <person name="Olson A."/>
            <person name="Spatafora J."/>
            <person name="Veneault-Fourrey C."/>
            <person name="Henrissat B."/>
            <person name="Grigoriev I."/>
            <person name="Martin F."/>
            <person name="Perotto S."/>
        </authorList>
    </citation>
    <scope>NUCLEOTIDE SEQUENCE [LARGE SCALE GENOMIC DNA]</scope>
    <source>
        <strain evidence="3 4">F</strain>
    </source>
</reference>
<keyword evidence="3" id="KW-0315">Glutamine amidotransferase</keyword>
<dbReference type="Pfam" id="PF01965">
    <property type="entry name" value="DJ-1_PfpI"/>
    <property type="match status" value="1"/>
</dbReference>
<sequence length="287" mass="30530">MQSFATTLVLYISVIAALLQNVIAAVSSQAPSNATAEQLENQKRSFSIGYVVFPGWEPLDVFGPLEILFEMSFYYKMTLAVIAKEVGPVATVPPPHNIGGPSGPHMDVGFLLGPTITATHTFENAPALDILIVPGGEGVVALEEANDTSAEDFVASRVGELDYLLSVCTGAAILAKSGVLNGKRATTNKGAWAQVTSFGTNISWVPSARWVVDGNVWTSSGVAAGLDMTYAFMKYLYGTEDLDPVMNSIEYAPHTNPHWDPFSVVHNVPGADKNMSLIDCVGPVGYS</sequence>
<dbReference type="InterPro" id="IPR002818">
    <property type="entry name" value="DJ-1/PfpI"/>
</dbReference>
<feature type="signal peptide" evidence="1">
    <location>
        <begin position="1"/>
        <end position="24"/>
    </location>
</feature>
<dbReference type="AlphaFoldDB" id="A0A2J6R0P8"/>
<name>A0A2J6R0P8_HYAVF</name>
<dbReference type="PANTHER" id="PTHR43130:SF15">
    <property type="entry name" value="THIJ_PFPI FAMILY PROTEIN (AFU_ORTHOLOGUE AFUA_5G14240)"/>
    <property type="match status" value="1"/>
</dbReference>
<feature type="domain" description="DJ-1/PfpI" evidence="2">
    <location>
        <begin position="113"/>
        <end position="234"/>
    </location>
</feature>
<dbReference type="OrthoDB" id="543156at2759"/>
<dbReference type="Proteomes" id="UP000235786">
    <property type="component" value="Unassembled WGS sequence"/>
</dbReference>
<feature type="chain" id="PRO_5014364968" evidence="1">
    <location>
        <begin position="25"/>
        <end position="287"/>
    </location>
</feature>
<evidence type="ECO:0000313" key="3">
    <source>
        <dbReference type="EMBL" id="PMD32049.1"/>
    </source>
</evidence>
<keyword evidence="1" id="KW-0732">Signal</keyword>
<dbReference type="PANTHER" id="PTHR43130">
    <property type="entry name" value="ARAC-FAMILY TRANSCRIPTIONAL REGULATOR"/>
    <property type="match status" value="1"/>
</dbReference>
<keyword evidence="4" id="KW-1185">Reference proteome</keyword>